<reference evidence="2 3" key="1">
    <citation type="journal article" date="2019" name="Int. J. Syst. Evol. Microbiol.">
        <title>The Global Catalogue of Microorganisms (GCM) 10K type strain sequencing project: providing services to taxonomists for standard genome sequencing and annotation.</title>
        <authorList>
            <consortium name="The Broad Institute Genomics Platform"/>
            <consortium name="The Broad Institute Genome Sequencing Center for Infectious Disease"/>
            <person name="Wu L."/>
            <person name="Ma J."/>
        </authorList>
    </citation>
    <scope>NUCLEOTIDE SEQUENCE [LARGE SCALE GENOMIC DNA]</scope>
    <source>
        <strain evidence="2 3">DSM 29988</strain>
    </source>
</reference>
<protein>
    <submittedName>
        <fullName evidence="2">DUF58 domain-containing protein</fullName>
    </submittedName>
</protein>
<evidence type="ECO:0000313" key="3">
    <source>
        <dbReference type="Proteomes" id="UP001596481"/>
    </source>
</evidence>
<dbReference type="RefSeq" id="WP_390222030.1">
    <property type="nucleotide sequence ID" value="NZ_JBHTAA010000001.1"/>
</dbReference>
<dbReference type="AlphaFoldDB" id="A0ABD5ZC32"/>
<accession>A0ABD5ZC32</accession>
<evidence type="ECO:0000313" key="2">
    <source>
        <dbReference type="EMBL" id="MFC7202739.1"/>
    </source>
</evidence>
<gene>
    <name evidence="2" type="ORF">ACFQJC_04380</name>
</gene>
<comment type="caution">
    <text evidence="2">The sequence shown here is derived from an EMBL/GenBank/DDBJ whole genome shotgun (WGS) entry which is preliminary data.</text>
</comment>
<dbReference type="PANTHER" id="PTHR34351:SF1">
    <property type="entry name" value="SLR1927 PROTEIN"/>
    <property type="match status" value="1"/>
</dbReference>
<dbReference type="Proteomes" id="UP001596481">
    <property type="component" value="Unassembled WGS sequence"/>
</dbReference>
<keyword evidence="1" id="KW-0472">Membrane</keyword>
<evidence type="ECO:0000256" key="1">
    <source>
        <dbReference type="SAM" id="Phobius"/>
    </source>
</evidence>
<keyword evidence="3" id="KW-1185">Reference proteome</keyword>
<dbReference type="EMBL" id="JBHTAA010000001">
    <property type="protein sequence ID" value="MFC7202739.1"/>
    <property type="molecule type" value="Genomic_DNA"/>
</dbReference>
<proteinExistence type="predicted"/>
<sequence>MKPTRRGWFALVVVAAAVGNAVAFGPRALNAVVVPVVVALVVSAIQLRRLSQPRVSRTPVDDGFPDERRTVSLSFDASPAFPARITDSLSEGLAGDSTVETVVGDDPVTYEVEYLHRGRQTLGPTTLVAYDVLGFFSRRFEVSDRTDVLVFPRLRALSTPARRTLARLSHSGVSDERGEFDRLRGYVHGDPLRDIHWKSSAKSDDLMVKAFTDRTDPSAVQVSVGSVEGSEDDVAEAAAAVCCSLLELEIPIELSTPVGTLDAVSGSRRHVLSHLAQLHPGSVPEPSAEVVVRGERAQTTIILSGREFSFEQLREDGGVKASLGGRSASEVVS</sequence>
<feature type="transmembrane region" description="Helical" evidence="1">
    <location>
        <begin position="31"/>
        <end position="47"/>
    </location>
</feature>
<keyword evidence="1" id="KW-0812">Transmembrane</keyword>
<organism evidence="2 3">
    <name type="scientific">Haloferax namakaokahaiae</name>
    <dbReference type="NCBI Taxonomy" id="1748331"/>
    <lineage>
        <taxon>Archaea</taxon>
        <taxon>Methanobacteriati</taxon>
        <taxon>Methanobacteriota</taxon>
        <taxon>Stenosarchaea group</taxon>
        <taxon>Halobacteria</taxon>
        <taxon>Halobacteriales</taxon>
        <taxon>Haloferacaceae</taxon>
        <taxon>Haloferax</taxon>
    </lineage>
</organism>
<keyword evidence="1" id="KW-1133">Transmembrane helix</keyword>
<name>A0ABD5ZC32_9EURY</name>
<dbReference type="PANTHER" id="PTHR34351">
    <property type="entry name" value="SLR1927 PROTEIN-RELATED"/>
    <property type="match status" value="1"/>
</dbReference>